<proteinExistence type="predicted"/>
<dbReference type="EMBL" id="CP009933">
    <property type="protein sequence ID" value="AKA69051.1"/>
    <property type="molecule type" value="Genomic_DNA"/>
</dbReference>
<name>A0A0E3GQR9_CLOSL</name>
<protein>
    <recommendedName>
        <fullName evidence="1">Cysteine-rich VLP domain-containing protein</fullName>
    </recommendedName>
</protein>
<dbReference type="Proteomes" id="UP000033115">
    <property type="component" value="Chromosome"/>
</dbReference>
<evidence type="ECO:0000313" key="3">
    <source>
        <dbReference type="Proteomes" id="UP000033115"/>
    </source>
</evidence>
<organism evidence="2 3">
    <name type="scientific">Clostridium scatologenes</name>
    <dbReference type="NCBI Taxonomy" id="1548"/>
    <lineage>
        <taxon>Bacteria</taxon>
        <taxon>Bacillati</taxon>
        <taxon>Bacillota</taxon>
        <taxon>Clostridia</taxon>
        <taxon>Eubacteriales</taxon>
        <taxon>Clostridiaceae</taxon>
        <taxon>Clostridium</taxon>
    </lineage>
</organism>
<dbReference type="InterPro" id="IPR025973">
    <property type="entry name" value="Cys_rich_VLP_dom"/>
</dbReference>
<keyword evidence="3" id="KW-1185">Reference proteome</keyword>
<evidence type="ECO:0000313" key="2">
    <source>
        <dbReference type="EMBL" id="AKA69051.1"/>
    </source>
</evidence>
<dbReference type="STRING" id="1548.CSCA_1926"/>
<feature type="domain" description="Cysteine-rich VLP" evidence="1">
    <location>
        <begin position="47"/>
        <end position="101"/>
    </location>
</feature>
<evidence type="ECO:0000259" key="1">
    <source>
        <dbReference type="Pfam" id="PF14194"/>
    </source>
</evidence>
<sequence>MPGLQLLERLCLRGRLLPGFDFAAKGGNFGPTWPEVRRMSAEPRELTRQEHAAIRRLVTGICANYDPEYGCLPLDYGGCYMMDKCWTGTYCKYFQKAVLPLNPVLEADLAGNPTVLSRKTCPVCGAAYLPVTSQAYCSEACRRKGKREADRRRQQRHRRKNRG</sequence>
<dbReference type="HOGENOM" id="CLU_116176_1_0_9"/>
<dbReference type="KEGG" id="csq:CSCA_1926"/>
<dbReference type="Pfam" id="PF14194">
    <property type="entry name" value="Cys_rich_VLP"/>
    <property type="match status" value="1"/>
</dbReference>
<gene>
    <name evidence="2" type="ORF">CSCA_1926</name>
</gene>
<accession>A0A0E3GQR9</accession>
<reference evidence="2 3" key="1">
    <citation type="journal article" date="2015" name="J. Biotechnol.">
        <title>Complete genome sequence of a malodorant-producing acetogen, Clostridium scatologenes ATCC 25775(T).</title>
        <authorList>
            <person name="Zhu Z."/>
            <person name="Guo T."/>
            <person name="Zheng H."/>
            <person name="Song T."/>
            <person name="Ouyang P."/>
            <person name="Xie J."/>
        </authorList>
    </citation>
    <scope>NUCLEOTIDE SEQUENCE [LARGE SCALE GENOMIC DNA]</scope>
    <source>
        <strain evidence="2 3">ATCC 25775</strain>
    </source>
</reference>
<dbReference type="AlphaFoldDB" id="A0A0E3GQR9"/>